<dbReference type="EMBL" id="CABIJS010000611">
    <property type="protein sequence ID" value="VUZ54202.1"/>
    <property type="molecule type" value="Genomic_DNA"/>
</dbReference>
<accession>A0A564Z438</accession>
<keyword evidence="2" id="KW-1185">Reference proteome</keyword>
<protein>
    <submittedName>
        <fullName evidence="1">Uncharacterized protein</fullName>
    </submittedName>
</protein>
<proteinExistence type="predicted"/>
<evidence type="ECO:0000313" key="1">
    <source>
        <dbReference type="EMBL" id="VUZ54202.1"/>
    </source>
</evidence>
<evidence type="ECO:0000313" key="2">
    <source>
        <dbReference type="Proteomes" id="UP000321570"/>
    </source>
</evidence>
<dbReference type="AlphaFoldDB" id="A0A564Z438"/>
<name>A0A564Z438_HYMDI</name>
<organism evidence="1 2">
    <name type="scientific">Hymenolepis diminuta</name>
    <name type="common">Rat tapeworm</name>
    <dbReference type="NCBI Taxonomy" id="6216"/>
    <lineage>
        <taxon>Eukaryota</taxon>
        <taxon>Metazoa</taxon>
        <taxon>Spiralia</taxon>
        <taxon>Lophotrochozoa</taxon>
        <taxon>Platyhelminthes</taxon>
        <taxon>Cestoda</taxon>
        <taxon>Eucestoda</taxon>
        <taxon>Cyclophyllidea</taxon>
        <taxon>Hymenolepididae</taxon>
        <taxon>Hymenolepis</taxon>
    </lineage>
</organism>
<gene>
    <name evidence="1" type="ORF">WMSIL1_LOCUS12320</name>
</gene>
<dbReference type="Proteomes" id="UP000321570">
    <property type="component" value="Unassembled WGS sequence"/>
</dbReference>
<reference evidence="1 2" key="1">
    <citation type="submission" date="2019-07" db="EMBL/GenBank/DDBJ databases">
        <authorList>
            <person name="Jastrzebski P J."/>
            <person name="Paukszto L."/>
            <person name="Jastrzebski P J."/>
        </authorList>
    </citation>
    <scope>NUCLEOTIDE SEQUENCE [LARGE SCALE GENOMIC DNA]</scope>
    <source>
        <strain evidence="1 2">WMS-il1</strain>
    </source>
</reference>
<sequence>MAATRKIIEHCQRSAHSLTHSLHLSLLEECTAWHSMMYENRGKSMCNTLSNIFKCLKAQSYTRNVLHQHLGCKSHVLR</sequence>